<comment type="subcellular location">
    <subcellularLocation>
        <location evidence="2">Cell membrane</location>
    </subcellularLocation>
    <subcellularLocation>
        <location evidence="1">Membrane</location>
        <topology evidence="1">Single-pass membrane protein</topology>
    </subcellularLocation>
</comment>
<keyword evidence="7" id="KW-0378">Hydrolase</keyword>
<dbReference type="GO" id="GO:0008360">
    <property type="term" value="P:regulation of cell shape"/>
    <property type="evidence" value="ECO:0007669"/>
    <property type="project" value="UniProtKB-KW"/>
</dbReference>
<evidence type="ECO:0000313" key="16">
    <source>
        <dbReference type="EMBL" id="SUZ72115.1"/>
    </source>
</evidence>
<dbReference type="SUPFAM" id="SSF56519">
    <property type="entry name" value="Penicillin binding protein dimerisation domain"/>
    <property type="match status" value="1"/>
</dbReference>
<evidence type="ECO:0000259" key="15">
    <source>
        <dbReference type="Pfam" id="PF03717"/>
    </source>
</evidence>
<evidence type="ECO:0000256" key="7">
    <source>
        <dbReference type="ARBA" id="ARBA00022801"/>
    </source>
</evidence>
<dbReference type="InterPro" id="IPR012338">
    <property type="entry name" value="Beta-lactam/transpept-like"/>
</dbReference>
<dbReference type="InterPro" id="IPR036138">
    <property type="entry name" value="PBP_dimer_sf"/>
</dbReference>
<dbReference type="GO" id="GO:0005886">
    <property type="term" value="C:plasma membrane"/>
    <property type="evidence" value="ECO:0007669"/>
    <property type="project" value="UniProtKB-SubCell"/>
</dbReference>
<dbReference type="Gene3D" id="3.40.710.10">
    <property type="entry name" value="DD-peptidase/beta-lactamase superfamily"/>
    <property type="match status" value="1"/>
</dbReference>
<dbReference type="FunFam" id="3.40.710.10:FF:000024">
    <property type="entry name" value="Penicillin-binding protein 2"/>
    <property type="match status" value="1"/>
</dbReference>
<evidence type="ECO:0000256" key="8">
    <source>
        <dbReference type="ARBA" id="ARBA00022960"/>
    </source>
</evidence>
<keyword evidence="12" id="KW-0961">Cell wall biogenesis/degradation</keyword>
<dbReference type="Gene3D" id="3.90.1310.10">
    <property type="entry name" value="Penicillin-binding protein 2a (Domain 2)"/>
    <property type="match status" value="1"/>
</dbReference>
<evidence type="ECO:0000256" key="6">
    <source>
        <dbReference type="ARBA" id="ARBA00022692"/>
    </source>
</evidence>
<dbReference type="GO" id="GO:0071555">
    <property type="term" value="P:cell wall organization"/>
    <property type="evidence" value="ECO:0007669"/>
    <property type="project" value="UniProtKB-KW"/>
</dbReference>
<reference evidence="16" key="1">
    <citation type="submission" date="2018-05" db="EMBL/GenBank/DDBJ databases">
        <authorList>
            <person name="Lanie J.A."/>
            <person name="Ng W.-L."/>
            <person name="Kazmierczak K.M."/>
            <person name="Andrzejewski T.M."/>
            <person name="Davidsen T.M."/>
            <person name="Wayne K.J."/>
            <person name="Tettelin H."/>
            <person name="Glass J.I."/>
            <person name="Rusch D."/>
            <person name="Podicherti R."/>
            <person name="Tsui H.-C.T."/>
            <person name="Winkler M.E."/>
        </authorList>
    </citation>
    <scope>NUCLEOTIDE SEQUENCE</scope>
</reference>
<evidence type="ECO:0000256" key="11">
    <source>
        <dbReference type="ARBA" id="ARBA00023136"/>
    </source>
</evidence>
<dbReference type="GO" id="GO:0071972">
    <property type="term" value="F:peptidoglycan L,D-transpeptidase activity"/>
    <property type="evidence" value="ECO:0007669"/>
    <property type="project" value="TreeGrafter"/>
</dbReference>
<feature type="transmembrane region" description="Helical" evidence="13">
    <location>
        <begin position="16"/>
        <end position="36"/>
    </location>
</feature>
<evidence type="ECO:0000256" key="4">
    <source>
        <dbReference type="ARBA" id="ARBA00022519"/>
    </source>
</evidence>
<dbReference type="EMBL" id="UINC01001144">
    <property type="protein sequence ID" value="SUZ72115.1"/>
    <property type="molecule type" value="Genomic_DNA"/>
</dbReference>
<evidence type="ECO:0000256" key="1">
    <source>
        <dbReference type="ARBA" id="ARBA00004167"/>
    </source>
</evidence>
<dbReference type="Gene3D" id="3.30.1390.30">
    <property type="entry name" value="Penicillin-binding protein 2a, domain 3"/>
    <property type="match status" value="1"/>
</dbReference>
<sequence length="614" mass="69113">MFRRGIETNDAIKKRIRIFVILIIFAFLCLSIRIWYLQILKWQYLTGLSENNRVRMVSLPAYRGTIKDRNGETLVSIRPSFNLYITPEDARDRDSSLSFLAKKINFESDKLKINMKREKSFKDILIKADISREEVAFVEENNMRLPGIKIKAEPLRNYVYKHLMSHVIGYLGEISKSKLGSLNNPFYSQGDFVGKNGLENVLEPTLRGKKGYKEVEADVSGRELKTLRKFPSENGNNIILTLDVRIQEELEKAMISTPGNVMNGSVVVMKVQTGEVLAIASKPSFDPNEFAAGITPENWKKLINDEMHPLQNRSIHSQYPPGSTYKIAVAYAALEEGMIDPETTINCPGHFKLGRGRYRCWKKNGHGDINIHDALVQSCDVFFYTVGHRMGIDTLARYAKIFGFGFPTGLGLSREKSGLVPSTQWKLKHRKQPWLLGETISASIGQGYNLVTPMQQANMIAAVANGGMLLKPYLVKRIEEPGGKTVKEYFPEIKGKIADSAKSLEIIRKALRDVVNGPRGTGKKSRLKDVVVSGKTGTVQVVRMKAKKEMQQDNEIPYKYRDHAWFVAFAPYEKPEIAVAVLVEHGGHGGATAAPIAKNIFKKYFQLYPPKPAI</sequence>
<protein>
    <recommendedName>
        <fullName evidence="17">Penicillin-binding protein 2</fullName>
    </recommendedName>
</protein>
<evidence type="ECO:0000256" key="13">
    <source>
        <dbReference type="SAM" id="Phobius"/>
    </source>
</evidence>
<evidence type="ECO:0000256" key="10">
    <source>
        <dbReference type="ARBA" id="ARBA00022989"/>
    </source>
</evidence>
<dbReference type="InterPro" id="IPR050515">
    <property type="entry name" value="Beta-lactam/transpept"/>
</dbReference>
<dbReference type="GO" id="GO:0006508">
    <property type="term" value="P:proteolysis"/>
    <property type="evidence" value="ECO:0007669"/>
    <property type="project" value="UniProtKB-KW"/>
</dbReference>
<keyword evidence="9" id="KW-0573">Peptidoglycan synthesis</keyword>
<dbReference type="PANTHER" id="PTHR30627">
    <property type="entry name" value="PEPTIDOGLYCAN D,D-TRANSPEPTIDASE"/>
    <property type="match status" value="1"/>
</dbReference>
<name>A0A381PYI2_9ZZZZ</name>
<proteinExistence type="predicted"/>
<dbReference type="SUPFAM" id="SSF56601">
    <property type="entry name" value="beta-lactamase/transpeptidase-like"/>
    <property type="match status" value="1"/>
</dbReference>
<feature type="domain" description="Penicillin-binding protein dimerisation" evidence="15">
    <location>
        <begin position="59"/>
        <end position="227"/>
    </location>
</feature>
<dbReference type="InterPro" id="IPR017790">
    <property type="entry name" value="Penicillin-binding_protein_2"/>
</dbReference>
<evidence type="ECO:0008006" key="17">
    <source>
        <dbReference type="Google" id="ProtNLM"/>
    </source>
</evidence>
<keyword evidence="6 13" id="KW-0812">Transmembrane</keyword>
<keyword evidence="8" id="KW-0133">Cell shape</keyword>
<evidence type="ECO:0000256" key="12">
    <source>
        <dbReference type="ARBA" id="ARBA00023316"/>
    </source>
</evidence>
<keyword evidence="4" id="KW-0997">Cell inner membrane</keyword>
<keyword evidence="5" id="KW-0645">Protease</keyword>
<evidence type="ECO:0000256" key="3">
    <source>
        <dbReference type="ARBA" id="ARBA00022475"/>
    </source>
</evidence>
<evidence type="ECO:0000256" key="5">
    <source>
        <dbReference type="ARBA" id="ARBA00022670"/>
    </source>
</evidence>
<dbReference type="GO" id="GO:0008658">
    <property type="term" value="F:penicillin binding"/>
    <property type="evidence" value="ECO:0007669"/>
    <property type="project" value="InterPro"/>
</dbReference>
<evidence type="ECO:0000256" key="2">
    <source>
        <dbReference type="ARBA" id="ARBA00004236"/>
    </source>
</evidence>
<dbReference type="GO" id="GO:0009002">
    <property type="term" value="F:serine-type D-Ala-D-Ala carboxypeptidase activity"/>
    <property type="evidence" value="ECO:0007669"/>
    <property type="project" value="InterPro"/>
</dbReference>
<organism evidence="16">
    <name type="scientific">marine metagenome</name>
    <dbReference type="NCBI Taxonomy" id="408172"/>
    <lineage>
        <taxon>unclassified sequences</taxon>
        <taxon>metagenomes</taxon>
        <taxon>ecological metagenomes</taxon>
    </lineage>
</organism>
<accession>A0A381PYI2</accession>
<evidence type="ECO:0000259" key="14">
    <source>
        <dbReference type="Pfam" id="PF00905"/>
    </source>
</evidence>
<dbReference type="NCBIfam" id="TIGR03423">
    <property type="entry name" value="pbp2_mrdA"/>
    <property type="match status" value="1"/>
</dbReference>
<dbReference type="Pfam" id="PF03717">
    <property type="entry name" value="PBP_dimer"/>
    <property type="match status" value="1"/>
</dbReference>
<gene>
    <name evidence="16" type="ORF">METZ01_LOCUS24969</name>
</gene>
<feature type="domain" description="Penicillin-binding protein transpeptidase" evidence="14">
    <location>
        <begin position="264"/>
        <end position="602"/>
    </location>
</feature>
<dbReference type="Pfam" id="PF00905">
    <property type="entry name" value="Transpeptidase"/>
    <property type="match status" value="1"/>
</dbReference>
<keyword evidence="11 13" id="KW-0472">Membrane</keyword>
<dbReference type="InterPro" id="IPR001460">
    <property type="entry name" value="PCN-bd_Tpept"/>
</dbReference>
<dbReference type="AlphaFoldDB" id="A0A381PYI2"/>
<keyword evidence="3" id="KW-1003">Cell membrane</keyword>
<dbReference type="InterPro" id="IPR005311">
    <property type="entry name" value="PBP_dimer"/>
</dbReference>
<dbReference type="PANTHER" id="PTHR30627:SF2">
    <property type="entry name" value="PEPTIDOGLYCAN D,D-TRANSPEPTIDASE MRDA"/>
    <property type="match status" value="1"/>
</dbReference>
<evidence type="ECO:0000256" key="9">
    <source>
        <dbReference type="ARBA" id="ARBA00022984"/>
    </source>
</evidence>
<dbReference type="GO" id="GO:0009252">
    <property type="term" value="P:peptidoglycan biosynthetic process"/>
    <property type="evidence" value="ECO:0007669"/>
    <property type="project" value="UniProtKB-KW"/>
</dbReference>
<keyword evidence="10 13" id="KW-1133">Transmembrane helix</keyword>